<evidence type="ECO:0000256" key="6">
    <source>
        <dbReference type="ARBA" id="ARBA00023002"/>
    </source>
</evidence>
<dbReference type="Pfam" id="PF02913">
    <property type="entry name" value="FAD-oxidase_C"/>
    <property type="match status" value="1"/>
</dbReference>
<dbReference type="Gene3D" id="3.30.70.2740">
    <property type="match status" value="1"/>
</dbReference>
<dbReference type="InterPro" id="IPR036318">
    <property type="entry name" value="FAD-bd_PCMH-like_sf"/>
</dbReference>
<keyword evidence="3" id="KW-0285">Flavoprotein</keyword>
<reference evidence="9 10" key="1">
    <citation type="journal article" date="2016" name="Nat. Commun.">
        <title>Thousands of microbial genomes shed light on interconnected biogeochemical processes in an aquifer system.</title>
        <authorList>
            <person name="Anantharaman K."/>
            <person name="Brown C.T."/>
            <person name="Hug L.A."/>
            <person name="Sharon I."/>
            <person name="Castelle C.J."/>
            <person name="Probst A.J."/>
            <person name="Thomas B.C."/>
            <person name="Singh A."/>
            <person name="Wilkins M.J."/>
            <person name="Karaoz U."/>
            <person name="Brodie E.L."/>
            <person name="Williams K.H."/>
            <person name="Hubbard S.S."/>
            <person name="Banfield J.F."/>
        </authorList>
    </citation>
    <scope>NUCLEOTIDE SEQUENCE [LARGE SCALE GENOMIC DNA]</scope>
</reference>
<dbReference type="InterPro" id="IPR016171">
    <property type="entry name" value="Vanillyl_alc_oxidase_C-sub2"/>
</dbReference>
<dbReference type="GO" id="GO:0008720">
    <property type="term" value="F:D-lactate dehydrogenase (NAD+) activity"/>
    <property type="evidence" value="ECO:0007669"/>
    <property type="project" value="TreeGrafter"/>
</dbReference>
<dbReference type="InterPro" id="IPR016164">
    <property type="entry name" value="FAD-linked_Oxase-like_C"/>
</dbReference>
<dbReference type="InterPro" id="IPR006094">
    <property type="entry name" value="Oxid_FAD_bind_N"/>
</dbReference>
<dbReference type="FunFam" id="3.30.70.2740:FF:000001">
    <property type="entry name" value="D-lactate dehydrogenase mitochondrial"/>
    <property type="match status" value="1"/>
</dbReference>
<dbReference type="AlphaFoldDB" id="A0A1F4XZ12"/>
<dbReference type="InterPro" id="IPR016169">
    <property type="entry name" value="FAD-bd_PCMH_sub2"/>
</dbReference>
<dbReference type="GO" id="GO:0004458">
    <property type="term" value="F:D-lactate dehydrogenase (cytochrome) activity"/>
    <property type="evidence" value="ECO:0007669"/>
    <property type="project" value="UniProtKB-EC"/>
</dbReference>
<evidence type="ECO:0000259" key="8">
    <source>
        <dbReference type="PROSITE" id="PS51387"/>
    </source>
</evidence>
<dbReference type="InterPro" id="IPR004113">
    <property type="entry name" value="FAD-bd_oxidored_4_C"/>
</dbReference>
<sequence>MSLVEELRAVVKGEVDDTPAALEKSSRDASLFKVIPEVVVRPMDAEDVCAVVRLVSEKKRVPKTRISVTVRAAGTDMSGGPLNDSIILDTTAHLNALVEMGESDAIVEPGMYFRDFDRETKKKDRELPSYTASREQNTVGGMVANDSGGEKNLKYGKTARYVQGLEAVLSDGYVHTLKKLEGAELKQKLVEQGFEGDLYRRISALVSTPAYAAVIEQHKPKVEKNSSGYALWDIGDGVHSLNLARLMVGAQGTLGIITKIHFSLVRPKPYSSMVVLFVNKLSQLGELVPEVLHYTPDSFESYDDHTFSIAMRYLPELATQMKAGIFSLGLQFLPELWMALTGGIPKLVLLVEFRGDTQEEALEKAQKLAAEVGRGKSHVSIRVAKDESAARKYWAVRRESFNLLRKKIRGKRTAPFIDDFVVPPAVLPEFLPKLEAVLAQYTLVYTVAGHVGDGNFHIIPLVDPLDKTVRRTIDELSHKVYDLVVSYHGSISGEHNDGLIRTPYVGKMFGPAMLALFLEVKKIFDPHNIFNPGKKVGSTFSDALAKLDLPPLS</sequence>
<dbReference type="Gene3D" id="3.30.465.10">
    <property type="match status" value="1"/>
</dbReference>
<evidence type="ECO:0000313" key="9">
    <source>
        <dbReference type="EMBL" id="OGC86950.1"/>
    </source>
</evidence>
<dbReference type="GO" id="GO:0071949">
    <property type="term" value="F:FAD binding"/>
    <property type="evidence" value="ECO:0007669"/>
    <property type="project" value="InterPro"/>
</dbReference>
<dbReference type="Pfam" id="PF01565">
    <property type="entry name" value="FAD_binding_4"/>
    <property type="match status" value="1"/>
</dbReference>
<keyword evidence="5" id="KW-0809">Transit peptide</keyword>
<accession>A0A1F4XZ12</accession>
<proteinExistence type="inferred from homology"/>
<dbReference type="EMBL" id="MEWZ01000010">
    <property type="protein sequence ID" value="OGC86950.1"/>
    <property type="molecule type" value="Genomic_DNA"/>
</dbReference>
<name>A0A1F4XZ12_9BACT</name>
<comment type="cofactor">
    <cofactor evidence="1">
        <name>FAD</name>
        <dbReference type="ChEBI" id="CHEBI:57692"/>
    </cofactor>
</comment>
<comment type="similarity">
    <text evidence="2">Belongs to the FAD-binding oxidoreductase/transferase type 4 family.</text>
</comment>
<gene>
    <name evidence="9" type="ORF">A2949_02480</name>
</gene>
<protein>
    <recommendedName>
        <fullName evidence="7">D-lactate dehydrogenase (cytochrome)</fullName>
        <ecNumber evidence="7">1.1.2.4</ecNumber>
    </recommendedName>
</protein>
<evidence type="ECO:0000256" key="2">
    <source>
        <dbReference type="ARBA" id="ARBA00008000"/>
    </source>
</evidence>
<keyword evidence="6" id="KW-0560">Oxidoreductase</keyword>
<dbReference type="EC" id="1.1.2.4" evidence="7"/>
<dbReference type="PANTHER" id="PTHR11748">
    <property type="entry name" value="D-LACTATE DEHYDROGENASE"/>
    <property type="match status" value="1"/>
</dbReference>
<evidence type="ECO:0000256" key="7">
    <source>
        <dbReference type="ARBA" id="ARBA00038897"/>
    </source>
</evidence>
<feature type="domain" description="FAD-binding PCMH-type" evidence="8">
    <location>
        <begin position="32"/>
        <end position="267"/>
    </location>
</feature>
<evidence type="ECO:0000256" key="5">
    <source>
        <dbReference type="ARBA" id="ARBA00022946"/>
    </source>
</evidence>
<dbReference type="STRING" id="1797245.A2949_02480"/>
<dbReference type="SUPFAM" id="SSF55103">
    <property type="entry name" value="FAD-linked oxidases, C-terminal domain"/>
    <property type="match status" value="1"/>
</dbReference>
<organism evidence="9 10">
    <name type="scientific">Candidatus Adlerbacteria bacterium RIFCSPLOWO2_01_FULL_54_21b</name>
    <dbReference type="NCBI Taxonomy" id="1797245"/>
    <lineage>
        <taxon>Bacteria</taxon>
        <taxon>Candidatus Adleribacteriota</taxon>
    </lineage>
</organism>
<comment type="caution">
    <text evidence="9">The sequence shown here is derived from an EMBL/GenBank/DDBJ whole genome shotgun (WGS) entry which is preliminary data.</text>
</comment>
<dbReference type="InterPro" id="IPR016166">
    <property type="entry name" value="FAD-bd_PCMH"/>
</dbReference>
<evidence type="ECO:0000256" key="3">
    <source>
        <dbReference type="ARBA" id="ARBA00022630"/>
    </source>
</evidence>
<dbReference type="SUPFAM" id="SSF56176">
    <property type="entry name" value="FAD-binding/transporter-associated domain-like"/>
    <property type="match status" value="1"/>
</dbReference>
<dbReference type="PROSITE" id="PS51387">
    <property type="entry name" value="FAD_PCMH"/>
    <property type="match status" value="1"/>
</dbReference>
<evidence type="ECO:0000256" key="1">
    <source>
        <dbReference type="ARBA" id="ARBA00001974"/>
    </source>
</evidence>
<evidence type="ECO:0000313" key="10">
    <source>
        <dbReference type="Proteomes" id="UP000178585"/>
    </source>
</evidence>
<evidence type="ECO:0000256" key="4">
    <source>
        <dbReference type="ARBA" id="ARBA00022827"/>
    </source>
</evidence>
<dbReference type="GO" id="GO:1903457">
    <property type="term" value="P:lactate catabolic process"/>
    <property type="evidence" value="ECO:0007669"/>
    <property type="project" value="TreeGrafter"/>
</dbReference>
<dbReference type="PANTHER" id="PTHR11748:SF111">
    <property type="entry name" value="D-LACTATE DEHYDROGENASE, MITOCHONDRIAL-RELATED"/>
    <property type="match status" value="1"/>
</dbReference>
<dbReference type="Gene3D" id="1.10.45.10">
    <property type="entry name" value="Vanillyl-alcohol Oxidase, Chain A, domain 4"/>
    <property type="match status" value="1"/>
</dbReference>
<dbReference type="Proteomes" id="UP000178585">
    <property type="component" value="Unassembled WGS sequence"/>
</dbReference>
<keyword evidence="4" id="KW-0274">FAD</keyword>